<dbReference type="Pfam" id="PF00535">
    <property type="entry name" value="Glycos_transf_2"/>
    <property type="match status" value="1"/>
</dbReference>
<keyword evidence="4" id="KW-1185">Reference proteome</keyword>
<dbReference type="InterPro" id="IPR029044">
    <property type="entry name" value="Nucleotide-diphossugar_trans"/>
</dbReference>
<keyword evidence="3" id="KW-0808">Transferase</keyword>
<evidence type="ECO:0000259" key="2">
    <source>
        <dbReference type="Pfam" id="PF00535"/>
    </source>
</evidence>
<dbReference type="InterPro" id="IPR001173">
    <property type="entry name" value="Glyco_trans_2-like"/>
</dbReference>
<dbReference type="GO" id="GO:0016740">
    <property type="term" value="F:transferase activity"/>
    <property type="evidence" value="ECO:0007669"/>
    <property type="project" value="UniProtKB-KW"/>
</dbReference>
<dbReference type="PANTHER" id="PTHR43179">
    <property type="entry name" value="RHAMNOSYLTRANSFERASE WBBL"/>
    <property type="match status" value="1"/>
</dbReference>
<evidence type="ECO:0000313" key="4">
    <source>
        <dbReference type="Proteomes" id="UP000249130"/>
    </source>
</evidence>
<dbReference type="AlphaFoldDB" id="A0A327L6S7"/>
<feature type="domain" description="Glycosyltransferase 2-like" evidence="2">
    <location>
        <begin position="7"/>
        <end position="192"/>
    </location>
</feature>
<dbReference type="OrthoDB" id="9771846at2"/>
<accession>A0A327L6S7</accession>
<dbReference type="Gene3D" id="3.90.550.10">
    <property type="entry name" value="Spore Coat Polysaccharide Biosynthesis Protein SpsA, Chain A"/>
    <property type="match status" value="1"/>
</dbReference>
<organism evidence="3 4">
    <name type="scientific">Rhodoplanes roseus</name>
    <dbReference type="NCBI Taxonomy" id="29409"/>
    <lineage>
        <taxon>Bacteria</taxon>
        <taxon>Pseudomonadati</taxon>
        <taxon>Pseudomonadota</taxon>
        <taxon>Alphaproteobacteria</taxon>
        <taxon>Hyphomicrobiales</taxon>
        <taxon>Nitrobacteraceae</taxon>
        <taxon>Rhodoplanes</taxon>
    </lineage>
</organism>
<protein>
    <submittedName>
        <fullName evidence="3">dTDP-Rha--alpha-D-GlcNAc-pyrophosphate polyprenol alpha-3-L-rhamnosyltransferase</fullName>
    </submittedName>
</protein>
<proteinExistence type="predicted"/>
<evidence type="ECO:0000256" key="1">
    <source>
        <dbReference type="SAM" id="Phobius"/>
    </source>
</evidence>
<keyword evidence="1" id="KW-0812">Transmembrane</keyword>
<comment type="caution">
    <text evidence="3">The sequence shown here is derived from an EMBL/GenBank/DDBJ whole genome shotgun (WGS) entry which is preliminary data.</text>
</comment>
<keyword evidence="1" id="KW-1133">Transmembrane helix</keyword>
<dbReference type="Proteomes" id="UP000249130">
    <property type="component" value="Unassembled WGS sequence"/>
</dbReference>
<dbReference type="CDD" id="cd04186">
    <property type="entry name" value="GT_2_like_c"/>
    <property type="match status" value="1"/>
</dbReference>
<gene>
    <name evidence="3" type="ORF">CH341_00970</name>
</gene>
<evidence type="ECO:0000313" key="3">
    <source>
        <dbReference type="EMBL" id="RAI46036.1"/>
    </source>
</evidence>
<reference evidence="3 4" key="1">
    <citation type="submission" date="2017-07" db="EMBL/GenBank/DDBJ databases">
        <title>Draft Genome Sequences of Select Purple Nonsulfur Bacteria.</title>
        <authorList>
            <person name="Lasarre B."/>
            <person name="Mckinlay J.B."/>
        </authorList>
    </citation>
    <scope>NUCLEOTIDE SEQUENCE [LARGE SCALE GENOMIC DNA]</scope>
    <source>
        <strain evidence="3 4">DSM 5909</strain>
    </source>
</reference>
<name>A0A327L6S7_9BRAD</name>
<feature type="transmembrane region" description="Helical" evidence="1">
    <location>
        <begin position="266"/>
        <end position="287"/>
    </location>
</feature>
<sequence>MVPSCDVIVVNYNAGGFLRDTIDAVLASCAVARVVVVDNGSTDDSLAGLPRSGPGSRLDVIRNAVNLGFATACNVGLGHASADFVLLLNPDCRPMPGAIERLIAVLIEHPDAGMSGPLLLNPDGSEQAGGRRAVPTPWRSLVRTLGLARFSRVVPAFTDYGLHREPLPAQPIAVEAISGACMMVRRDALRRVGLMDERYFLHCEDLDWCMRFRRGGFPILFTPEARVVHQKGVSSRSRPIATEWHKHRGMVLFYRKFFRETYPAPLMALVLAGIWLRFAVVAAVRAVTRGR</sequence>
<keyword evidence="1" id="KW-0472">Membrane</keyword>
<dbReference type="EMBL" id="NPEX01000003">
    <property type="protein sequence ID" value="RAI46036.1"/>
    <property type="molecule type" value="Genomic_DNA"/>
</dbReference>
<dbReference type="PANTHER" id="PTHR43179:SF7">
    <property type="entry name" value="RHAMNOSYLTRANSFERASE WBBL"/>
    <property type="match status" value="1"/>
</dbReference>
<dbReference type="SUPFAM" id="SSF53448">
    <property type="entry name" value="Nucleotide-diphospho-sugar transferases"/>
    <property type="match status" value="1"/>
</dbReference>